<accession>A0A5B9DL34</accession>
<feature type="transmembrane region" description="Helical" evidence="7">
    <location>
        <begin position="199"/>
        <end position="224"/>
    </location>
</feature>
<keyword evidence="3" id="KW-1003">Cell membrane</keyword>
<dbReference type="CDD" id="cd06261">
    <property type="entry name" value="TM_PBP2"/>
    <property type="match status" value="1"/>
</dbReference>
<evidence type="ECO:0000256" key="6">
    <source>
        <dbReference type="ARBA" id="ARBA00023136"/>
    </source>
</evidence>
<feature type="transmembrane region" description="Helical" evidence="7">
    <location>
        <begin position="261"/>
        <end position="278"/>
    </location>
</feature>
<dbReference type="Proteomes" id="UP000321062">
    <property type="component" value="Chromosome"/>
</dbReference>
<evidence type="ECO:0000313" key="9">
    <source>
        <dbReference type="Proteomes" id="UP000321062"/>
    </source>
</evidence>
<keyword evidence="9" id="KW-1185">Reference proteome</keyword>
<evidence type="ECO:0000256" key="3">
    <source>
        <dbReference type="ARBA" id="ARBA00022475"/>
    </source>
</evidence>
<proteinExistence type="inferred from homology"/>
<dbReference type="OrthoDB" id="8013951at2"/>
<comment type="subcellular location">
    <subcellularLocation>
        <location evidence="1 7">Cell membrane</location>
        <topology evidence="1 7">Multi-pass membrane protein</topology>
    </subcellularLocation>
</comment>
<keyword evidence="5 7" id="KW-1133">Transmembrane helix</keyword>
<comment type="similarity">
    <text evidence="7">Belongs to the binding-protein-dependent transport system permease family.</text>
</comment>
<dbReference type="GO" id="GO:0055085">
    <property type="term" value="P:transmembrane transport"/>
    <property type="evidence" value="ECO:0007669"/>
    <property type="project" value="InterPro"/>
</dbReference>
<gene>
    <name evidence="8" type="ORF">FNA67_07000</name>
</gene>
<feature type="transmembrane region" description="Helical" evidence="7">
    <location>
        <begin position="157"/>
        <end position="178"/>
    </location>
</feature>
<dbReference type="GO" id="GO:0005886">
    <property type="term" value="C:plasma membrane"/>
    <property type="evidence" value="ECO:0007669"/>
    <property type="project" value="UniProtKB-SubCell"/>
</dbReference>
<dbReference type="InterPro" id="IPR000515">
    <property type="entry name" value="MetI-like"/>
</dbReference>
<evidence type="ECO:0000256" key="7">
    <source>
        <dbReference type="RuleBase" id="RU363032"/>
    </source>
</evidence>
<evidence type="ECO:0000256" key="1">
    <source>
        <dbReference type="ARBA" id="ARBA00004651"/>
    </source>
</evidence>
<protein>
    <submittedName>
        <fullName evidence="8">Carbohydrate ABC transporter permease</fullName>
    </submittedName>
</protein>
<keyword evidence="2 7" id="KW-0813">Transport</keyword>
<dbReference type="AlphaFoldDB" id="A0A5B9DL34"/>
<dbReference type="KEGG" id="yti:FNA67_07000"/>
<dbReference type="PANTHER" id="PTHR43744">
    <property type="entry name" value="ABC TRANSPORTER PERMEASE PROTEIN MG189-RELATED-RELATED"/>
    <property type="match status" value="1"/>
</dbReference>
<evidence type="ECO:0000256" key="4">
    <source>
        <dbReference type="ARBA" id="ARBA00022692"/>
    </source>
</evidence>
<keyword evidence="6 7" id="KW-0472">Membrane</keyword>
<evidence type="ECO:0000313" key="8">
    <source>
        <dbReference type="EMBL" id="QEE19934.1"/>
    </source>
</evidence>
<feature type="transmembrane region" description="Helical" evidence="7">
    <location>
        <begin position="88"/>
        <end position="112"/>
    </location>
</feature>
<organism evidence="8 9">
    <name type="scientific">Paradevosia tibetensis</name>
    <dbReference type="NCBI Taxonomy" id="1447062"/>
    <lineage>
        <taxon>Bacteria</taxon>
        <taxon>Pseudomonadati</taxon>
        <taxon>Pseudomonadota</taxon>
        <taxon>Alphaproteobacteria</taxon>
        <taxon>Hyphomicrobiales</taxon>
        <taxon>Devosiaceae</taxon>
        <taxon>Paradevosia</taxon>
    </lineage>
</organism>
<evidence type="ECO:0000256" key="5">
    <source>
        <dbReference type="ARBA" id="ARBA00022989"/>
    </source>
</evidence>
<dbReference type="SUPFAM" id="SSF161098">
    <property type="entry name" value="MetI-like"/>
    <property type="match status" value="1"/>
</dbReference>
<feature type="transmembrane region" description="Helical" evidence="7">
    <location>
        <begin position="124"/>
        <end position="145"/>
    </location>
</feature>
<reference evidence="8 9" key="1">
    <citation type="journal article" date="2015" name="Int. J. Syst. Evol. Microbiol.">
        <title>Youhaiella tibetensis gen. nov., sp. nov., isolated from subsurface sediment.</title>
        <authorList>
            <person name="Wang Y.X."/>
            <person name="Huang F.Q."/>
            <person name="Nogi Y."/>
            <person name="Pang S.J."/>
            <person name="Wang P.K."/>
            <person name="Lv J."/>
        </authorList>
    </citation>
    <scope>NUCLEOTIDE SEQUENCE [LARGE SCALE GENOMIC DNA]</scope>
    <source>
        <strain evidence="9">fig4</strain>
    </source>
</reference>
<dbReference type="PROSITE" id="PS50928">
    <property type="entry name" value="ABC_TM1"/>
    <property type="match status" value="1"/>
</dbReference>
<keyword evidence="4 7" id="KW-0812">Transmembrane</keyword>
<dbReference type="Pfam" id="PF00528">
    <property type="entry name" value="BPD_transp_1"/>
    <property type="match status" value="1"/>
</dbReference>
<dbReference type="EMBL" id="CP041690">
    <property type="protein sequence ID" value="QEE19934.1"/>
    <property type="molecule type" value="Genomic_DNA"/>
</dbReference>
<dbReference type="InterPro" id="IPR035906">
    <property type="entry name" value="MetI-like_sf"/>
</dbReference>
<dbReference type="Gene3D" id="1.10.3720.10">
    <property type="entry name" value="MetI-like"/>
    <property type="match status" value="1"/>
</dbReference>
<name>A0A5B9DL34_9HYPH</name>
<dbReference type="PANTHER" id="PTHR43744:SF12">
    <property type="entry name" value="ABC TRANSPORTER PERMEASE PROTEIN MG189-RELATED"/>
    <property type="match status" value="1"/>
</dbReference>
<feature type="transmembrane region" description="Helical" evidence="7">
    <location>
        <begin position="25"/>
        <end position="47"/>
    </location>
</feature>
<evidence type="ECO:0000256" key="2">
    <source>
        <dbReference type="ARBA" id="ARBA00022448"/>
    </source>
</evidence>
<sequence length="294" mass="32777">MSAVTEDNATAISQRQLRTIKAFDIGGAILAIVTLVSAIIWAFPLYWGVMTTFKPEFQVVEPGFNPWPRTFTLDAYIHILTHTNIGLWYLNSLVTSLAVTVLVVIMGAGAGYAISQLSFPGRKILWFMILASFMVPIQALIVNHFVLMSQFKLINNWLGVILPQLIVPVVVIVYKQFFDSVPKEFREAAVMDSASEFRMLFKIFLPMNWGVTTALAIITFIGAWNSFLWPFLITTKEEMMNVTVGITQVRDSFGVQYARELAAAVLAGLPVAVVYLIFQRRVTQAIMLSAGIKG</sequence>